<feature type="chain" id="PRO_5011636463" evidence="3">
    <location>
        <begin position="26"/>
        <end position="387"/>
    </location>
</feature>
<name>A0A1I6M0Z7_9BACT</name>
<accession>A0A1I6M0Z7</accession>
<dbReference type="SUPFAM" id="SSF48230">
    <property type="entry name" value="Chondroitin AC/alginate lyase"/>
    <property type="match status" value="1"/>
</dbReference>
<dbReference type="InterPro" id="IPR008397">
    <property type="entry name" value="Alginate_lyase_dom"/>
</dbReference>
<evidence type="ECO:0000256" key="2">
    <source>
        <dbReference type="ARBA" id="ARBA00023239"/>
    </source>
</evidence>
<evidence type="ECO:0000256" key="3">
    <source>
        <dbReference type="SAM" id="SignalP"/>
    </source>
</evidence>
<keyword evidence="2 5" id="KW-0456">Lyase</keyword>
<reference evidence="5 6" key="1">
    <citation type="submission" date="2016-10" db="EMBL/GenBank/DDBJ databases">
        <authorList>
            <person name="de Groot N.N."/>
        </authorList>
    </citation>
    <scope>NUCLEOTIDE SEQUENCE [LARGE SCALE GENOMIC DNA]</scope>
    <source>
        <strain evidence="5 6">DSM 21001</strain>
    </source>
</reference>
<protein>
    <submittedName>
        <fullName evidence="5">Alginate lyase</fullName>
    </submittedName>
</protein>
<evidence type="ECO:0000256" key="1">
    <source>
        <dbReference type="ARBA" id="ARBA00022729"/>
    </source>
</evidence>
<dbReference type="Gene3D" id="1.50.10.100">
    <property type="entry name" value="Chondroitin AC/alginate lyase"/>
    <property type="match status" value="1"/>
</dbReference>
<dbReference type="AlphaFoldDB" id="A0A1I6M0Z7"/>
<dbReference type="EMBL" id="FOZL01000001">
    <property type="protein sequence ID" value="SFS09396.1"/>
    <property type="molecule type" value="Genomic_DNA"/>
</dbReference>
<dbReference type="GO" id="GO:0042597">
    <property type="term" value="C:periplasmic space"/>
    <property type="evidence" value="ECO:0007669"/>
    <property type="project" value="InterPro"/>
</dbReference>
<keyword evidence="6" id="KW-1185">Reference proteome</keyword>
<dbReference type="RefSeq" id="WP_089838291.1">
    <property type="nucleotide sequence ID" value="NZ_FOZL01000001.1"/>
</dbReference>
<dbReference type="InterPro" id="IPR008929">
    <property type="entry name" value="Chondroitin_lyas"/>
</dbReference>
<sequence>MDRRQFCTSGLATASFAVAPFSSFAASGLDLARLDLARIERPRVLRLANASLSEQPITVTASHSDRSPGGPHDYFSEGDYWWPNPADPDGPYIQRDGQSNPANFNDHRLALIRLSLQMPALTAAWKITGQKRYAAKAADHLRAWFITPATRMNPNLQYAQAIHKISTGRNFGIIDTLHLIEVARAVTILKPALPPAEYEATLAWFSEYLTWLTTSQFGQLERDTKNNHAVTWLLQAAEFAHLTGNIAVTEDCRTRLTTILIPNQIAPDGSLPQELARTKPYSYALFCLDAFATCAQVLSAPSDNTLWTSIGPAIAFMTPFIRNKTTWPYKHDIEHWEEFPVRQPSLLFGGLALHQPAWIALWKTLDPDPTSPEVIRNFPIRQPILWV</sequence>
<evidence type="ECO:0000313" key="5">
    <source>
        <dbReference type="EMBL" id="SFS09396.1"/>
    </source>
</evidence>
<dbReference type="Proteomes" id="UP000199024">
    <property type="component" value="Unassembled WGS sequence"/>
</dbReference>
<proteinExistence type="predicted"/>
<feature type="signal peptide" evidence="3">
    <location>
        <begin position="1"/>
        <end position="25"/>
    </location>
</feature>
<evidence type="ECO:0000259" key="4">
    <source>
        <dbReference type="Pfam" id="PF05426"/>
    </source>
</evidence>
<organism evidence="5 6">
    <name type="scientific">Granulicella pectinivorans</name>
    <dbReference type="NCBI Taxonomy" id="474950"/>
    <lineage>
        <taxon>Bacteria</taxon>
        <taxon>Pseudomonadati</taxon>
        <taxon>Acidobacteriota</taxon>
        <taxon>Terriglobia</taxon>
        <taxon>Terriglobales</taxon>
        <taxon>Acidobacteriaceae</taxon>
        <taxon>Granulicella</taxon>
    </lineage>
</organism>
<dbReference type="GO" id="GO:0016829">
    <property type="term" value="F:lyase activity"/>
    <property type="evidence" value="ECO:0007669"/>
    <property type="project" value="UniProtKB-KW"/>
</dbReference>
<dbReference type="STRING" id="474950.SAMN05421771_1637"/>
<gene>
    <name evidence="5" type="ORF">SAMN05421771_1637</name>
</gene>
<feature type="domain" description="Alginate lyase" evidence="4">
    <location>
        <begin position="61"/>
        <end position="327"/>
    </location>
</feature>
<keyword evidence="1 3" id="KW-0732">Signal</keyword>
<dbReference type="OrthoDB" id="428577at2"/>
<dbReference type="Pfam" id="PF05426">
    <property type="entry name" value="Alginate_lyase"/>
    <property type="match status" value="1"/>
</dbReference>
<evidence type="ECO:0000313" key="6">
    <source>
        <dbReference type="Proteomes" id="UP000199024"/>
    </source>
</evidence>